<dbReference type="PANTHER" id="PTHR13165">
    <property type="entry name" value="ARSENITE-RESISTANCE PROTEIN 2"/>
    <property type="match status" value="1"/>
</dbReference>
<dbReference type="Pfam" id="PF12066">
    <property type="entry name" value="SERRATE_Ars2_N"/>
    <property type="match status" value="1"/>
</dbReference>
<feature type="compositionally biased region" description="Gly residues" evidence="4">
    <location>
        <begin position="656"/>
        <end position="674"/>
    </location>
</feature>
<dbReference type="InterPro" id="IPR039727">
    <property type="entry name" value="SE/Ars2"/>
</dbReference>
<dbReference type="Proteomes" id="UP000095280">
    <property type="component" value="Unplaced"/>
</dbReference>
<feature type="compositionally biased region" description="Basic and acidic residues" evidence="4">
    <location>
        <begin position="571"/>
        <end position="582"/>
    </location>
</feature>
<dbReference type="InterPro" id="IPR007042">
    <property type="entry name" value="SERRATE/Ars2_C"/>
</dbReference>
<feature type="compositionally biased region" description="Low complexity" evidence="4">
    <location>
        <begin position="641"/>
        <end position="655"/>
    </location>
</feature>
<dbReference type="Pfam" id="PF04959">
    <property type="entry name" value="ARS2"/>
    <property type="match status" value="1"/>
</dbReference>
<keyword evidence="6" id="KW-1185">Reference proteome</keyword>
<evidence type="ECO:0000256" key="2">
    <source>
        <dbReference type="ARBA" id="ARBA00005407"/>
    </source>
</evidence>
<proteinExistence type="inferred from homology"/>
<comment type="subcellular location">
    <subcellularLocation>
        <location evidence="1">Nucleus</location>
    </subcellularLocation>
</comment>
<comment type="similarity">
    <text evidence="2">Belongs to the ARS2 family.</text>
</comment>
<name>A0A1I8FCW5_9PLAT</name>
<dbReference type="PANTHER" id="PTHR13165:SF0">
    <property type="entry name" value="SERRATE RNA EFFECTOR MOLECULE HOMOLOG"/>
    <property type="match status" value="1"/>
</dbReference>
<organism evidence="6 7">
    <name type="scientific">Macrostomum lignano</name>
    <dbReference type="NCBI Taxonomy" id="282301"/>
    <lineage>
        <taxon>Eukaryota</taxon>
        <taxon>Metazoa</taxon>
        <taxon>Spiralia</taxon>
        <taxon>Lophotrochozoa</taxon>
        <taxon>Platyhelminthes</taxon>
        <taxon>Rhabditophora</taxon>
        <taxon>Macrostomorpha</taxon>
        <taxon>Macrostomida</taxon>
        <taxon>Macrostomidae</taxon>
        <taxon>Macrostomum</taxon>
    </lineage>
</organism>
<dbReference type="InterPro" id="IPR021933">
    <property type="entry name" value="SERRATE/Ars2_N"/>
</dbReference>
<feature type="compositionally biased region" description="Low complexity" evidence="4">
    <location>
        <begin position="131"/>
        <end position="152"/>
    </location>
</feature>
<evidence type="ECO:0000313" key="6">
    <source>
        <dbReference type="Proteomes" id="UP000095280"/>
    </source>
</evidence>
<feature type="compositionally biased region" description="Low complexity" evidence="4">
    <location>
        <begin position="202"/>
        <end position="216"/>
    </location>
</feature>
<dbReference type="SMART" id="SM01173">
    <property type="entry name" value="DUF4187"/>
    <property type="match status" value="1"/>
</dbReference>
<dbReference type="GO" id="GO:0031053">
    <property type="term" value="P:primary miRNA processing"/>
    <property type="evidence" value="ECO:0007669"/>
    <property type="project" value="TreeGrafter"/>
</dbReference>
<dbReference type="AlphaFoldDB" id="A0A1I8FCW5"/>
<evidence type="ECO:0000256" key="4">
    <source>
        <dbReference type="SAM" id="MobiDB-lite"/>
    </source>
</evidence>
<evidence type="ECO:0000256" key="3">
    <source>
        <dbReference type="ARBA" id="ARBA00023242"/>
    </source>
</evidence>
<feature type="region of interest" description="Disordered" evidence="4">
    <location>
        <begin position="202"/>
        <end position="225"/>
    </location>
</feature>
<feature type="region of interest" description="Disordered" evidence="4">
    <location>
        <begin position="571"/>
        <end position="675"/>
    </location>
</feature>
<keyword evidence="3" id="KW-0539">Nucleus</keyword>
<feature type="compositionally biased region" description="Basic residues" evidence="4">
    <location>
        <begin position="610"/>
        <end position="624"/>
    </location>
</feature>
<sequence>YRAYKEEFVRRQLAEFFDAHKSEEWFKEKYHPDFYEENIRRCQDNVNKRLRRLRRRLRKYLTRRRTTPPTMAMETTRKRAKAERPPIKAKPAASLLLVLLWPLKQQQQQQSPILAKPTTKRAASRLRKIASQLQLSSSSSSSSDSSSSSSSDNSTIQMPRMAAKSTKNKSKDRGKAEEATAAAGDLPVSGYSAAASADDAPADTAAAAAPDSGKPDAAGDEAAKTEASSAKLAGVACRTAKDGGIALRLPRRPRPLHKTQSIFLRNLHPSITRKEVEALCKAYPGFVRLALQDPLAERKILPARGWVTFKHDVNIKEICWNLNNIRLKECDLGAIVNRELSMRVRPIMTVANHRTVMRQDIRLAAKIVQQLDAKQGLHTVANGSESAKPAAAPQLPTDLVTSTAGANCPVVGAAASSNPLLKNLAEFIVDEGSYEEEALLGGVSLESQSGGDAEVKIEIEPSLQGKLDRLILYLRAVHSVDFYSATEYPSEDDMPHRCGIMHARGAVTMPDKPILQREVDNTCANSMAVARYPAKKFKGPEFIKKHIFNKHQSAVDDVRKDVQYFNNYIRDPKRPHVADPAHHSQQQQQQQQTALHDAAAAAAAADGRSNARRRPWRRLSTRRRRDFDYGGGGGRGGYGGPRYDQGGSEGLRPNFTGGGGGGYPQQREFGGGRGAATSTIDSVVAAPRGGFRGGRPMAPTGRKLINYQDLGRAGGFLKSPAQCGLCSLKSPGVVVVRAWQC</sequence>
<dbReference type="InterPro" id="IPR025239">
    <property type="entry name" value="DUF4187"/>
</dbReference>
<dbReference type="WBParaSite" id="maker-unitig_28243-snap-gene-0.1-mRNA-1">
    <property type="protein sequence ID" value="maker-unitig_28243-snap-gene-0.1-mRNA-1"/>
    <property type="gene ID" value="maker-unitig_28243-snap-gene-0.1"/>
</dbReference>
<protein>
    <submittedName>
        <fullName evidence="7">DUF4187 domain-containing protein</fullName>
    </submittedName>
</protein>
<feature type="compositionally biased region" description="Basic and acidic residues" evidence="4">
    <location>
        <begin position="169"/>
        <end position="178"/>
    </location>
</feature>
<dbReference type="GO" id="GO:0016604">
    <property type="term" value="C:nuclear body"/>
    <property type="evidence" value="ECO:0007669"/>
    <property type="project" value="TreeGrafter"/>
</dbReference>
<feature type="region of interest" description="Disordered" evidence="4">
    <location>
        <begin position="131"/>
        <end position="183"/>
    </location>
</feature>
<accession>A0A1I8FCW5</accession>
<reference evidence="7" key="1">
    <citation type="submission" date="2016-11" db="UniProtKB">
        <authorList>
            <consortium name="WormBaseParasite"/>
        </authorList>
    </citation>
    <scope>IDENTIFICATION</scope>
</reference>
<evidence type="ECO:0000259" key="5">
    <source>
        <dbReference type="SMART" id="SM01173"/>
    </source>
</evidence>
<feature type="compositionally biased region" description="Gly residues" evidence="4">
    <location>
        <begin position="629"/>
        <end position="640"/>
    </location>
</feature>
<evidence type="ECO:0000256" key="1">
    <source>
        <dbReference type="ARBA" id="ARBA00004123"/>
    </source>
</evidence>
<evidence type="ECO:0000313" key="7">
    <source>
        <dbReference type="WBParaSite" id="maker-unitig_28243-snap-gene-0.1-mRNA-1"/>
    </source>
</evidence>
<feature type="compositionally biased region" description="Low complexity" evidence="4">
    <location>
        <begin position="583"/>
        <end position="606"/>
    </location>
</feature>
<feature type="domain" description="DUF4187" evidence="5">
    <location>
        <begin position="452"/>
        <end position="723"/>
    </location>
</feature>